<organism evidence="2 3">
    <name type="scientific">Triparma laevis f. inornata</name>
    <dbReference type="NCBI Taxonomy" id="1714386"/>
    <lineage>
        <taxon>Eukaryota</taxon>
        <taxon>Sar</taxon>
        <taxon>Stramenopiles</taxon>
        <taxon>Ochrophyta</taxon>
        <taxon>Bolidophyceae</taxon>
        <taxon>Parmales</taxon>
        <taxon>Triparmaceae</taxon>
        <taxon>Triparma</taxon>
    </lineage>
</organism>
<accession>A0A9W7B1J6</accession>
<protein>
    <submittedName>
        <fullName evidence="2">Uncharacterized protein</fullName>
    </submittedName>
</protein>
<gene>
    <name evidence="2" type="ORF">TL16_g09344</name>
</gene>
<comment type="caution">
    <text evidence="2">The sequence shown here is derived from an EMBL/GenBank/DDBJ whole genome shotgun (WGS) entry which is preliminary data.</text>
</comment>
<feature type="transmembrane region" description="Helical" evidence="1">
    <location>
        <begin position="97"/>
        <end position="120"/>
    </location>
</feature>
<dbReference type="Proteomes" id="UP001162640">
    <property type="component" value="Unassembled WGS sequence"/>
</dbReference>
<name>A0A9W7B1J6_9STRA</name>
<keyword evidence="1" id="KW-1133">Transmembrane helix</keyword>
<reference evidence="3" key="1">
    <citation type="journal article" date="2023" name="Commun. Biol.">
        <title>Genome analysis of Parmales, the sister group of diatoms, reveals the evolutionary specialization of diatoms from phago-mixotrophs to photoautotrophs.</title>
        <authorList>
            <person name="Ban H."/>
            <person name="Sato S."/>
            <person name="Yoshikawa S."/>
            <person name="Yamada K."/>
            <person name="Nakamura Y."/>
            <person name="Ichinomiya M."/>
            <person name="Sato N."/>
            <person name="Blanc-Mathieu R."/>
            <person name="Endo H."/>
            <person name="Kuwata A."/>
            <person name="Ogata H."/>
        </authorList>
    </citation>
    <scope>NUCLEOTIDE SEQUENCE [LARGE SCALE GENOMIC DNA]</scope>
</reference>
<dbReference type="EMBL" id="BLQM01000317">
    <property type="protein sequence ID" value="GMH82686.1"/>
    <property type="molecule type" value="Genomic_DNA"/>
</dbReference>
<evidence type="ECO:0000256" key="1">
    <source>
        <dbReference type="SAM" id="Phobius"/>
    </source>
</evidence>
<feature type="transmembrane region" description="Helical" evidence="1">
    <location>
        <begin position="189"/>
        <end position="207"/>
    </location>
</feature>
<feature type="transmembrane region" description="Helical" evidence="1">
    <location>
        <begin position="227"/>
        <end position="249"/>
    </location>
</feature>
<keyword evidence="1" id="KW-0812">Transmembrane</keyword>
<feature type="transmembrane region" description="Helical" evidence="1">
    <location>
        <begin position="151"/>
        <end position="168"/>
    </location>
</feature>
<keyword evidence="1" id="KW-0472">Membrane</keyword>
<feature type="transmembrane region" description="Helical" evidence="1">
    <location>
        <begin position="355"/>
        <end position="376"/>
    </location>
</feature>
<sequence length="471" mass="52941">MCVNCSPEGSECLHGFKREDSVNRNVCPDGATSINNSCVTCPQNPFLASLLSILVLVIISLLIAVLYSLRNMRFIQSIQPPANLTNLIRTKQMTATLAILALYAALSSLPDWLTIFANIASTISLPVEVKPVCQSWYEKIDRGESYFSKEWMAFTFIYAVSFSLRYAYKLKRKDGELRFEVSTLVNFQKLVALLMMQAPMIILPLSFDPERLVANVEWDDDQTWISVAHSLLPSVLSFLVLVLLSFLTIRLSSQSFKNNRDKLLEAETIDPEETIQDLDAHAPYSAAFCLQYVPRVPPEKALRVTRPSSKLGDPMNDAELLTTRTVSLAVAILSLRDTLTTSTASGDGFAKWFTTNYWLVDILCVFLIIFLVRLNIRLFYGLNQHMRSSASIVLASMRDSETLMAIVDETSRSRAHTRASEGSYNVIDQMLSTESYRKIVTLQKELRVHTMPAGERRRWTDDGGTALDNSS</sequence>
<evidence type="ECO:0000313" key="2">
    <source>
        <dbReference type="EMBL" id="GMH82686.1"/>
    </source>
</evidence>
<evidence type="ECO:0000313" key="3">
    <source>
        <dbReference type="Proteomes" id="UP001162640"/>
    </source>
</evidence>
<feature type="transmembrane region" description="Helical" evidence="1">
    <location>
        <begin position="46"/>
        <end position="69"/>
    </location>
</feature>
<proteinExistence type="predicted"/>
<dbReference type="AlphaFoldDB" id="A0A9W7B1J6"/>